<keyword evidence="3" id="KW-0378">Hydrolase</keyword>
<evidence type="ECO:0000313" key="3">
    <source>
        <dbReference type="EMBL" id="KEQ52652.1"/>
    </source>
</evidence>
<dbReference type="RefSeq" id="WP_037453729.1">
    <property type="nucleotide sequence ID" value="NZ_JFHR01000038.1"/>
</dbReference>
<protein>
    <submittedName>
        <fullName evidence="3">Glycoside hydrolase family 16</fullName>
    </submittedName>
</protein>
<dbReference type="OrthoDB" id="9809583at2"/>
<dbReference type="EMBL" id="JFHR01000038">
    <property type="protein sequence ID" value="KEQ52652.1"/>
    <property type="molecule type" value="Genomic_DNA"/>
</dbReference>
<dbReference type="InterPro" id="IPR050546">
    <property type="entry name" value="Glycosyl_Hydrlase_16"/>
</dbReference>
<evidence type="ECO:0000259" key="2">
    <source>
        <dbReference type="PROSITE" id="PS51762"/>
    </source>
</evidence>
<dbReference type="GO" id="GO:0005975">
    <property type="term" value="P:carbohydrate metabolic process"/>
    <property type="evidence" value="ECO:0007669"/>
    <property type="project" value="InterPro"/>
</dbReference>
<dbReference type="PATRIC" id="fig|46429.4.peg.3074"/>
<name>A0A081RBS9_SPHCR</name>
<dbReference type="PANTHER" id="PTHR10963">
    <property type="entry name" value="GLYCOSYL HYDROLASE-RELATED"/>
    <property type="match status" value="1"/>
</dbReference>
<comment type="caution">
    <text evidence="3">The sequence shown here is derived from an EMBL/GenBank/DDBJ whole genome shotgun (WGS) entry which is preliminary data.</text>
</comment>
<dbReference type="eggNOG" id="COG2273">
    <property type="taxonomic scope" value="Bacteria"/>
</dbReference>
<dbReference type="AlphaFoldDB" id="A0A081RBS9"/>
<gene>
    <name evidence="3" type="ORF">BV95_03097</name>
</gene>
<accession>A0A081RBS9</accession>
<sequence>MRIFFFRPLAGALFACTLIFCLSEWGLSLTADTERIAAPAPAAKGRPGAAAILTNGFFGQTKGPSPEIDLSSPLPSPWTTALGSSNPAALFPSSTARHAPAGPSPWAPSPKIAAASLSLAFATTAQATDFANFDFAGGTRYPELATASVGPAFYRPGSTVAYVPISLDRPTPNTVIARVMTEDGPRLVRGVAGINYQSIYKAVIFRPGDPLTKTVSVPILLGVPQADFIVRFVEAPWGGKMGTDRAFVQCDFQQEPTAEQTAGRDPRSFQPSGTLQWKMSRETLKWSDAGHDKAWSTKLPNGRSQPGNQETGIYLDGWVYRDYGIEAPLRYTDEGLIMHTQKLREPISWDGVPYDYGAIVLSGHNTRPVQIGYGQYEFTAKMPTRRGSWPAFWLISTAGWPPEIDIYEGFGFESWWDFDRYTANTLHGGANITRTFQQGVFMNTDEIYGISGFTTGFHSFAVDIQPDYITWFIDGQETYQAVNPFAGFRWYPIMNVAVKTNSDYTDGTGDMIVEDVKIYSNGG</sequence>
<dbReference type="PROSITE" id="PS51762">
    <property type="entry name" value="GH16_2"/>
    <property type="match status" value="1"/>
</dbReference>
<evidence type="ECO:0000256" key="1">
    <source>
        <dbReference type="ARBA" id="ARBA00006865"/>
    </source>
</evidence>
<dbReference type="Gene3D" id="2.60.120.200">
    <property type="match status" value="1"/>
</dbReference>
<dbReference type="InterPro" id="IPR000757">
    <property type="entry name" value="Beta-glucanase-like"/>
</dbReference>
<proteinExistence type="inferred from homology"/>
<dbReference type="PANTHER" id="PTHR10963:SF55">
    <property type="entry name" value="GLYCOSIDE HYDROLASE FAMILY 16 PROTEIN"/>
    <property type="match status" value="1"/>
</dbReference>
<comment type="similarity">
    <text evidence="1">Belongs to the glycosyl hydrolase 16 family.</text>
</comment>
<feature type="domain" description="GH16" evidence="2">
    <location>
        <begin position="250"/>
        <end position="523"/>
    </location>
</feature>
<dbReference type="Proteomes" id="UP000028411">
    <property type="component" value="Unassembled WGS sequence"/>
</dbReference>
<dbReference type="Pfam" id="PF00722">
    <property type="entry name" value="Glyco_hydro_16"/>
    <property type="match status" value="1"/>
</dbReference>
<dbReference type="InterPro" id="IPR013320">
    <property type="entry name" value="ConA-like_dom_sf"/>
</dbReference>
<dbReference type="GO" id="GO:0004553">
    <property type="term" value="F:hydrolase activity, hydrolyzing O-glycosyl compounds"/>
    <property type="evidence" value="ECO:0007669"/>
    <property type="project" value="InterPro"/>
</dbReference>
<evidence type="ECO:0000313" key="4">
    <source>
        <dbReference type="Proteomes" id="UP000028411"/>
    </source>
</evidence>
<dbReference type="SUPFAM" id="SSF49899">
    <property type="entry name" value="Concanavalin A-like lectins/glucanases"/>
    <property type="match status" value="1"/>
</dbReference>
<organism evidence="3 4">
    <name type="scientific">Sphingobium chlorophenolicum</name>
    <dbReference type="NCBI Taxonomy" id="46429"/>
    <lineage>
        <taxon>Bacteria</taxon>
        <taxon>Pseudomonadati</taxon>
        <taxon>Pseudomonadota</taxon>
        <taxon>Alphaproteobacteria</taxon>
        <taxon>Sphingomonadales</taxon>
        <taxon>Sphingomonadaceae</taxon>
        <taxon>Sphingobium</taxon>
    </lineage>
</organism>
<reference evidence="3 4" key="1">
    <citation type="submission" date="2014-02" db="EMBL/GenBank/DDBJ databases">
        <title>Whole genome sequence of Sphingobium chlorophenolicum NBRC 16172.</title>
        <authorList>
            <person name="Gan H.M."/>
            <person name="Gan H.Y."/>
            <person name="Chew T.H."/>
            <person name="Savka M.A."/>
        </authorList>
    </citation>
    <scope>NUCLEOTIDE SEQUENCE [LARGE SCALE GENOMIC DNA]</scope>
    <source>
        <strain evidence="3 4">NBRC 16172</strain>
    </source>
</reference>